<feature type="transmembrane region" description="Helical" evidence="1">
    <location>
        <begin position="499"/>
        <end position="521"/>
    </location>
</feature>
<evidence type="ECO:0000313" key="3">
    <source>
        <dbReference type="EMBL" id="CAL6029532.1"/>
    </source>
</evidence>
<name>A0AA86PFV4_9EUKA</name>
<organism evidence="2">
    <name type="scientific">Hexamita inflata</name>
    <dbReference type="NCBI Taxonomy" id="28002"/>
    <lineage>
        <taxon>Eukaryota</taxon>
        <taxon>Metamonada</taxon>
        <taxon>Diplomonadida</taxon>
        <taxon>Hexamitidae</taxon>
        <taxon>Hexamitinae</taxon>
        <taxon>Hexamita</taxon>
    </lineage>
</organism>
<evidence type="ECO:0000313" key="4">
    <source>
        <dbReference type="Proteomes" id="UP001642409"/>
    </source>
</evidence>
<comment type="caution">
    <text evidence="2">The sequence shown here is derived from an EMBL/GenBank/DDBJ whole genome shotgun (WGS) entry which is preliminary data.</text>
</comment>
<sequence>MYIFQTTLQITCFGPLSRFTYDVLKKQGTLELTPLVFQDNKQFTLCNTLAGLVFQAQVTIQSGHILSSKQVSYSVNDSYSIILTCNGDAATQTLCQTNAKQSQQAGFDLVFLGVDTKISQTIASYSVNIYNHESCILHGIISFTSGANTINFSGQRSGCDLSDTMINEVGATEQMAKMTIEIFDFNLNDTVRVTKTILSELLNGVGGQLQVIFDCSILGQECTNTFNAFETNYIYKVDIKLTYQTKQRVFNSKTYNAVYYASIDQIVSGNYPQCYTSIYGTIQPTGVIIGLTINQLAACTPGVQYDSVEMVLGISGKTTNYIITNTIDFTFSDTQFLIKCKNQECNDKLTILSNDPSASALFQINFLNAQKQIVKYFMNTAYAYPFCFSQMTAQITNEEVCLIPQLATDTTTCEILIPKRVPIHIKISNNIETLVDISMFDVIGATQPKICVPCPNCGINLDTILSSYQAGQLRSSIMLQTTYYFIDKIEIQKIVKAEYIAASICSGLVVVVIIIISIMFVRM</sequence>
<proteinExistence type="predicted"/>
<keyword evidence="1" id="KW-0812">Transmembrane</keyword>
<evidence type="ECO:0008006" key="5">
    <source>
        <dbReference type="Google" id="ProtNLM"/>
    </source>
</evidence>
<keyword evidence="1" id="KW-0472">Membrane</keyword>
<evidence type="ECO:0000256" key="1">
    <source>
        <dbReference type="SAM" id="Phobius"/>
    </source>
</evidence>
<accession>A0AA86PFV4</accession>
<dbReference type="AlphaFoldDB" id="A0AA86PFV4"/>
<dbReference type="EMBL" id="CAXDID020000110">
    <property type="protein sequence ID" value="CAL6029532.1"/>
    <property type="molecule type" value="Genomic_DNA"/>
</dbReference>
<keyword evidence="1" id="KW-1133">Transmembrane helix</keyword>
<dbReference type="Proteomes" id="UP001642409">
    <property type="component" value="Unassembled WGS sequence"/>
</dbReference>
<protein>
    <recommendedName>
        <fullName evidence="5">Transmembrane protein</fullName>
    </recommendedName>
</protein>
<evidence type="ECO:0000313" key="2">
    <source>
        <dbReference type="EMBL" id="CAI9937642.1"/>
    </source>
</evidence>
<dbReference type="EMBL" id="CATOUU010000647">
    <property type="protein sequence ID" value="CAI9937642.1"/>
    <property type="molecule type" value="Genomic_DNA"/>
</dbReference>
<reference evidence="2" key="1">
    <citation type="submission" date="2023-06" db="EMBL/GenBank/DDBJ databases">
        <authorList>
            <person name="Kurt Z."/>
        </authorList>
    </citation>
    <scope>NUCLEOTIDE SEQUENCE</scope>
</reference>
<gene>
    <name evidence="2" type="ORF">HINF_LOCUS25287</name>
    <name evidence="3" type="ORF">HINF_LOCUS32409</name>
</gene>
<reference evidence="3 4" key="2">
    <citation type="submission" date="2024-07" db="EMBL/GenBank/DDBJ databases">
        <authorList>
            <person name="Akdeniz Z."/>
        </authorList>
    </citation>
    <scope>NUCLEOTIDE SEQUENCE [LARGE SCALE GENOMIC DNA]</scope>
</reference>
<keyword evidence="4" id="KW-1185">Reference proteome</keyword>